<dbReference type="Pfam" id="PF01250">
    <property type="entry name" value="Ribosomal_S6"/>
    <property type="match status" value="1"/>
</dbReference>
<gene>
    <name evidence="5" type="ORF">COT89_01145</name>
</gene>
<dbReference type="EMBL" id="PFAH01000005">
    <property type="protein sequence ID" value="PIR98033.1"/>
    <property type="molecule type" value="Genomic_DNA"/>
</dbReference>
<dbReference type="InterPro" id="IPR035980">
    <property type="entry name" value="Ribosomal_bS6_sf"/>
</dbReference>
<protein>
    <recommendedName>
        <fullName evidence="2">Small ribosomal subunit protein bS6</fullName>
    </recommendedName>
    <alternativeName>
        <fullName evidence="3">30S ribosomal protein S6</fullName>
    </alternativeName>
</protein>
<evidence type="ECO:0000313" key="6">
    <source>
        <dbReference type="Proteomes" id="UP000231466"/>
    </source>
</evidence>
<evidence type="ECO:0000256" key="2">
    <source>
        <dbReference type="ARBA" id="ARBA00035294"/>
    </source>
</evidence>
<comment type="similarity">
    <text evidence="1">Belongs to the bacterial ribosomal protein bS6 family.</text>
</comment>
<dbReference type="Gene3D" id="3.30.70.60">
    <property type="match status" value="1"/>
</dbReference>
<dbReference type="InterPro" id="IPR014717">
    <property type="entry name" value="Transl_elong_EF1B/ribsomal_bS6"/>
</dbReference>
<evidence type="ECO:0000256" key="4">
    <source>
        <dbReference type="SAM" id="MobiDB-lite"/>
    </source>
</evidence>
<dbReference type="SUPFAM" id="SSF54995">
    <property type="entry name" value="Ribosomal protein S6"/>
    <property type="match status" value="1"/>
</dbReference>
<dbReference type="GO" id="GO:0006412">
    <property type="term" value="P:translation"/>
    <property type="evidence" value="ECO:0007669"/>
    <property type="project" value="InterPro"/>
</dbReference>
<dbReference type="GO" id="GO:0019843">
    <property type="term" value="F:rRNA binding"/>
    <property type="evidence" value="ECO:0007669"/>
    <property type="project" value="InterPro"/>
</dbReference>
<organism evidence="5 6">
    <name type="scientific">Candidatus Colwellbacteria bacterium CG10_big_fil_rev_8_21_14_0_10_42_22</name>
    <dbReference type="NCBI Taxonomy" id="1974540"/>
    <lineage>
        <taxon>Bacteria</taxon>
        <taxon>Candidatus Colwelliibacteriota</taxon>
    </lineage>
</organism>
<dbReference type="GO" id="GO:0005840">
    <property type="term" value="C:ribosome"/>
    <property type="evidence" value="ECO:0007669"/>
    <property type="project" value="InterPro"/>
</dbReference>
<sequence length="142" mass="16087">METKEKKDYEISFLAYGEEGAGAVVKHLNALGIEILNEGQIESITLAYPIKKHTTAHFGYIYFKSSADLIEQLKEALKFEKGILRHLIVTPPIREEDQSVPKEQKTVEEDNINRAEKSEKPLSNEDLEAKLEEISESLLEDA</sequence>
<dbReference type="CDD" id="cd00473">
    <property type="entry name" value="bS6"/>
    <property type="match status" value="1"/>
</dbReference>
<dbReference type="Proteomes" id="UP000231466">
    <property type="component" value="Unassembled WGS sequence"/>
</dbReference>
<comment type="caution">
    <text evidence="5">The sequence shown here is derived from an EMBL/GenBank/DDBJ whole genome shotgun (WGS) entry which is preliminary data.</text>
</comment>
<dbReference type="GO" id="GO:0003735">
    <property type="term" value="F:structural constituent of ribosome"/>
    <property type="evidence" value="ECO:0007669"/>
    <property type="project" value="InterPro"/>
</dbReference>
<feature type="region of interest" description="Disordered" evidence="4">
    <location>
        <begin position="94"/>
        <end position="127"/>
    </location>
</feature>
<dbReference type="InterPro" id="IPR000529">
    <property type="entry name" value="Ribosomal_bS6"/>
</dbReference>
<reference evidence="6" key="1">
    <citation type="submission" date="2017-09" db="EMBL/GenBank/DDBJ databases">
        <title>Depth-based differentiation of microbial function through sediment-hosted aquifers and enrichment of novel symbionts in the deep terrestrial subsurface.</title>
        <authorList>
            <person name="Probst A.J."/>
            <person name="Ladd B."/>
            <person name="Jarett J.K."/>
            <person name="Geller-Mcgrath D.E."/>
            <person name="Sieber C.M.K."/>
            <person name="Emerson J.B."/>
            <person name="Anantharaman K."/>
            <person name="Thomas B.C."/>
            <person name="Malmstrom R."/>
            <person name="Stieglmeier M."/>
            <person name="Klingl A."/>
            <person name="Woyke T."/>
            <person name="Ryan C.M."/>
            <person name="Banfield J.F."/>
        </authorList>
    </citation>
    <scope>NUCLEOTIDE SEQUENCE [LARGE SCALE GENOMIC DNA]</scope>
</reference>
<dbReference type="InterPro" id="IPR020814">
    <property type="entry name" value="Ribosomal_S6_plastid/chlpt"/>
</dbReference>
<evidence type="ECO:0000313" key="5">
    <source>
        <dbReference type="EMBL" id="PIR98033.1"/>
    </source>
</evidence>
<evidence type="ECO:0000256" key="1">
    <source>
        <dbReference type="ARBA" id="ARBA00009512"/>
    </source>
</evidence>
<accession>A0A2H0VG39</accession>
<evidence type="ECO:0000256" key="3">
    <source>
        <dbReference type="ARBA" id="ARBA00035520"/>
    </source>
</evidence>
<name>A0A2H0VG39_9BACT</name>
<proteinExistence type="inferred from homology"/>
<dbReference type="AlphaFoldDB" id="A0A2H0VG39"/>